<accession>A0A9N7VC72</accession>
<keyword evidence="2" id="KW-0121">Carboxypeptidase</keyword>
<keyword evidence="6" id="KW-1185">Reference proteome</keyword>
<dbReference type="InterPro" id="IPR040626">
    <property type="entry name" value="Pepdidase_M14_N"/>
</dbReference>
<feature type="domain" description="Cytosolic carboxypeptidase N-terminal" evidence="4">
    <location>
        <begin position="235"/>
        <end position="296"/>
    </location>
</feature>
<dbReference type="Gene3D" id="2.60.40.3120">
    <property type="match status" value="1"/>
</dbReference>
<feature type="compositionally biased region" description="Low complexity" evidence="3">
    <location>
        <begin position="53"/>
        <end position="63"/>
    </location>
</feature>
<dbReference type="PANTHER" id="PTHR12756:SF11">
    <property type="entry name" value="CYTOSOLIC CARBOXYPEPTIDASE 1"/>
    <property type="match status" value="1"/>
</dbReference>
<keyword evidence="2" id="KW-0378">Hydrolase</keyword>
<dbReference type="PANTHER" id="PTHR12756">
    <property type="entry name" value="CYTOSOLIC CARBOXYPEPTIDASE"/>
    <property type="match status" value="1"/>
</dbReference>
<evidence type="ECO:0000313" key="6">
    <source>
        <dbReference type="Proteomes" id="UP001153269"/>
    </source>
</evidence>
<comment type="cofactor">
    <cofactor evidence="1">
        <name>Zn(2+)</name>
        <dbReference type="ChEBI" id="CHEBI:29105"/>
    </cofactor>
</comment>
<sequence>MIRDRSITLAHGASAGLVGVRSCSHLPHRAECDGECGPDSASSCSAEGDSERSSNSAPSRSAEAGGGRSSGYVRGCSFPAPRPVVKPASPAPRSAVRHKHLVPVPAAPIRGPLSAGRPTNAAPAAPVPGHSSAERPQVQTGAEACRPCSCCLGIHAASPPPARPPERCCVRCPLARPPENLSVLAGSLSWSVGRGSRQKVFEDVQRFLNTADIINQVVYDLEDSSLQCLSDSLRFFSNFECGNLRKAVHIRRYEYDLILNADANCSQHTQWFYFEVSNMVADVPYRFNVINCEKSNSQFNYGERL</sequence>
<dbReference type="InterPro" id="IPR050821">
    <property type="entry name" value="Cytosolic_carboxypeptidase"/>
</dbReference>
<protein>
    <recommendedName>
        <fullName evidence="4">Cytosolic carboxypeptidase N-terminal domain-containing protein</fullName>
    </recommendedName>
</protein>
<evidence type="ECO:0000256" key="3">
    <source>
        <dbReference type="SAM" id="MobiDB-lite"/>
    </source>
</evidence>
<evidence type="ECO:0000259" key="4">
    <source>
        <dbReference type="Pfam" id="PF18027"/>
    </source>
</evidence>
<name>A0A9N7VC72_PLEPL</name>
<reference evidence="5" key="1">
    <citation type="submission" date="2020-03" db="EMBL/GenBank/DDBJ databases">
        <authorList>
            <person name="Weist P."/>
        </authorList>
    </citation>
    <scope>NUCLEOTIDE SEQUENCE</scope>
</reference>
<evidence type="ECO:0000256" key="2">
    <source>
        <dbReference type="ARBA" id="ARBA00022645"/>
    </source>
</evidence>
<evidence type="ECO:0000313" key="5">
    <source>
        <dbReference type="EMBL" id="CAB1446935.1"/>
    </source>
</evidence>
<organism evidence="5 6">
    <name type="scientific">Pleuronectes platessa</name>
    <name type="common">European plaice</name>
    <dbReference type="NCBI Taxonomy" id="8262"/>
    <lineage>
        <taxon>Eukaryota</taxon>
        <taxon>Metazoa</taxon>
        <taxon>Chordata</taxon>
        <taxon>Craniata</taxon>
        <taxon>Vertebrata</taxon>
        <taxon>Euteleostomi</taxon>
        <taxon>Actinopterygii</taxon>
        <taxon>Neopterygii</taxon>
        <taxon>Teleostei</taxon>
        <taxon>Neoteleostei</taxon>
        <taxon>Acanthomorphata</taxon>
        <taxon>Carangaria</taxon>
        <taxon>Pleuronectiformes</taxon>
        <taxon>Pleuronectoidei</taxon>
        <taxon>Pleuronectidae</taxon>
        <taxon>Pleuronectes</taxon>
    </lineage>
</organism>
<dbReference type="Pfam" id="PF18027">
    <property type="entry name" value="Pepdidase_M14_N"/>
    <property type="match status" value="1"/>
</dbReference>
<dbReference type="Proteomes" id="UP001153269">
    <property type="component" value="Unassembled WGS sequence"/>
</dbReference>
<feature type="region of interest" description="Disordered" evidence="3">
    <location>
        <begin position="107"/>
        <end position="135"/>
    </location>
</feature>
<feature type="region of interest" description="Disordered" evidence="3">
    <location>
        <begin position="30"/>
        <end position="69"/>
    </location>
</feature>
<gene>
    <name evidence="5" type="ORF">PLEPLA_LOCUS34646</name>
</gene>
<keyword evidence="2" id="KW-0645">Protease</keyword>
<dbReference type="AlphaFoldDB" id="A0A9N7VC72"/>
<comment type="caution">
    <text evidence="5">The sequence shown here is derived from an EMBL/GenBank/DDBJ whole genome shotgun (WGS) entry which is preliminary data.</text>
</comment>
<dbReference type="EMBL" id="CADEAL010003930">
    <property type="protein sequence ID" value="CAB1446935.1"/>
    <property type="molecule type" value="Genomic_DNA"/>
</dbReference>
<proteinExistence type="predicted"/>
<dbReference type="GO" id="GO:0004180">
    <property type="term" value="F:carboxypeptidase activity"/>
    <property type="evidence" value="ECO:0007669"/>
    <property type="project" value="UniProtKB-KW"/>
</dbReference>
<evidence type="ECO:0000256" key="1">
    <source>
        <dbReference type="ARBA" id="ARBA00001947"/>
    </source>
</evidence>